<dbReference type="InterPro" id="IPR020845">
    <property type="entry name" value="AMP-binding_CS"/>
</dbReference>
<dbReference type="PANTHER" id="PTHR45398">
    <property type="match status" value="1"/>
</dbReference>
<dbReference type="Gene3D" id="3.30.559.30">
    <property type="entry name" value="Nonribosomal peptide synthetase, condensation domain"/>
    <property type="match status" value="2"/>
</dbReference>
<dbReference type="FunFam" id="3.40.50.980:FF:000001">
    <property type="entry name" value="Non-ribosomal peptide synthetase"/>
    <property type="match status" value="1"/>
</dbReference>
<proteinExistence type="inferred from homology"/>
<protein>
    <submittedName>
        <fullName evidence="7">Linear gramicidin synthetase subunit C</fullName>
    </submittedName>
</protein>
<dbReference type="NCBIfam" id="TIGR01720">
    <property type="entry name" value="NRPS-para261"/>
    <property type="match status" value="1"/>
</dbReference>
<dbReference type="Pfam" id="PF00668">
    <property type="entry name" value="Condensation"/>
    <property type="match status" value="2"/>
</dbReference>
<evidence type="ECO:0000256" key="2">
    <source>
        <dbReference type="ARBA" id="ARBA00006432"/>
    </source>
</evidence>
<dbReference type="InterPro" id="IPR010060">
    <property type="entry name" value="NRPS_synth"/>
</dbReference>
<dbReference type="InterPro" id="IPR006162">
    <property type="entry name" value="Ppantetheine_attach_site"/>
</dbReference>
<dbReference type="GO" id="GO:0043041">
    <property type="term" value="P:amino acid activation for nonribosomal peptide biosynthetic process"/>
    <property type="evidence" value="ECO:0007669"/>
    <property type="project" value="UniProtKB-ARBA"/>
</dbReference>
<dbReference type="Gene3D" id="3.30.559.10">
    <property type="entry name" value="Chloramphenicol acetyltransferase-like domain"/>
    <property type="match status" value="1"/>
</dbReference>
<dbReference type="GO" id="GO:0003824">
    <property type="term" value="F:catalytic activity"/>
    <property type="evidence" value="ECO:0007669"/>
    <property type="project" value="InterPro"/>
</dbReference>
<evidence type="ECO:0000256" key="1">
    <source>
        <dbReference type="ARBA" id="ARBA00001957"/>
    </source>
</evidence>
<dbReference type="InterPro" id="IPR025110">
    <property type="entry name" value="AMP-bd_C"/>
</dbReference>
<dbReference type="Gene3D" id="3.40.50.980">
    <property type="match status" value="2"/>
</dbReference>
<dbReference type="AlphaFoldDB" id="T2JEH8"/>
<keyword evidence="4" id="KW-0597">Phosphoprotein</keyword>
<dbReference type="PANTHER" id="PTHR45398:SF1">
    <property type="entry name" value="ENZYME, PUTATIVE (JCVI)-RELATED"/>
    <property type="match status" value="1"/>
</dbReference>
<organism evidence="7 8">
    <name type="scientific">Crocosphaera watsonii WH 0401</name>
    <dbReference type="NCBI Taxonomy" id="555881"/>
    <lineage>
        <taxon>Bacteria</taxon>
        <taxon>Bacillati</taxon>
        <taxon>Cyanobacteriota</taxon>
        <taxon>Cyanophyceae</taxon>
        <taxon>Oscillatoriophycideae</taxon>
        <taxon>Chroococcales</taxon>
        <taxon>Aphanothecaceae</taxon>
        <taxon>Crocosphaera</taxon>
    </lineage>
</organism>
<accession>T2JEH8</accession>
<feature type="domain" description="Carrier" evidence="6">
    <location>
        <begin position="577"/>
        <end position="651"/>
    </location>
</feature>
<dbReference type="Gene3D" id="3.30.300.30">
    <property type="match status" value="1"/>
</dbReference>
<dbReference type="Gene3D" id="2.30.38.10">
    <property type="entry name" value="Luciferase, Domain 3"/>
    <property type="match status" value="1"/>
</dbReference>
<dbReference type="InterPro" id="IPR000873">
    <property type="entry name" value="AMP-dep_synth/lig_dom"/>
</dbReference>
<evidence type="ECO:0000313" key="8">
    <source>
        <dbReference type="Proteomes" id="UP000018198"/>
    </source>
</evidence>
<dbReference type="FunFam" id="1.10.1200.10:FF:000005">
    <property type="entry name" value="Nonribosomal peptide synthetase 1"/>
    <property type="match status" value="1"/>
</dbReference>
<dbReference type="CDD" id="cd05930">
    <property type="entry name" value="A_NRPS"/>
    <property type="match status" value="1"/>
</dbReference>
<comment type="similarity">
    <text evidence="2">Belongs to the ATP-dependent AMP-binding enzyme family.</text>
</comment>
<dbReference type="InterPro" id="IPR045851">
    <property type="entry name" value="AMP-bd_C_sf"/>
</dbReference>
<dbReference type="FunFam" id="2.30.38.10:FF:000001">
    <property type="entry name" value="Non-ribosomal peptide synthetase PvdI"/>
    <property type="match status" value="1"/>
</dbReference>
<evidence type="ECO:0000256" key="4">
    <source>
        <dbReference type="ARBA" id="ARBA00022553"/>
    </source>
</evidence>
<evidence type="ECO:0000313" key="7">
    <source>
        <dbReference type="EMBL" id="CCQ63660.1"/>
    </source>
</evidence>
<keyword evidence="5" id="KW-0045">Antibiotic biosynthesis</keyword>
<dbReference type="InterPro" id="IPR036736">
    <property type="entry name" value="ACP-like_sf"/>
</dbReference>
<evidence type="ECO:0000259" key="6">
    <source>
        <dbReference type="PROSITE" id="PS50075"/>
    </source>
</evidence>
<dbReference type="Proteomes" id="UP000018198">
    <property type="component" value="Unassembled WGS sequence"/>
</dbReference>
<dbReference type="SUPFAM" id="SSF52777">
    <property type="entry name" value="CoA-dependent acyltransferases"/>
    <property type="match status" value="2"/>
</dbReference>
<dbReference type="SMR" id="T2JEH8"/>
<dbReference type="EMBL" id="CAQM01000747">
    <property type="protein sequence ID" value="CCQ63660.1"/>
    <property type="molecule type" value="Genomic_DNA"/>
</dbReference>
<dbReference type="GO" id="GO:0044550">
    <property type="term" value="P:secondary metabolite biosynthetic process"/>
    <property type="evidence" value="ECO:0007669"/>
    <property type="project" value="UniProtKB-ARBA"/>
</dbReference>
<comment type="cofactor">
    <cofactor evidence="1">
        <name>pantetheine 4'-phosphate</name>
        <dbReference type="ChEBI" id="CHEBI:47942"/>
    </cofactor>
</comment>
<dbReference type="Pfam" id="PF00501">
    <property type="entry name" value="AMP-binding"/>
    <property type="match status" value="1"/>
</dbReference>
<dbReference type="SUPFAM" id="SSF47336">
    <property type="entry name" value="ACP-like"/>
    <property type="match status" value="1"/>
</dbReference>
<dbReference type="InterPro" id="IPR009081">
    <property type="entry name" value="PP-bd_ACP"/>
</dbReference>
<dbReference type="PROSITE" id="PS50075">
    <property type="entry name" value="CARRIER"/>
    <property type="match status" value="1"/>
</dbReference>
<evidence type="ECO:0000256" key="5">
    <source>
        <dbReference type="ARBA" id="ARBA00023194"/>
    </source>
</evidence>
<dbReference type="Pfam" id="PF13193">
    <property type="entry name" value="AMP-binding_C"/>
    <property type="match status" value="1"/>
</dbReference>
<sequence length="1111" mass="126398">MGNFEYNTDLFEEKTITRMVGHLERLLSAIVANPQQRLSDLPLLSEPERHQLLWEWNQTKVEYPQNQCIHQLFEAQVEKTPEAVAVEFEGQKLTYQELNKKANQVAHYLRSLGVKPEVLVGIYIERSLEMVIGLLGILKAGGAYVPLEPTYPTERIQYLLEDSKVAILLTRNHLITTLPEYQGRIISLDTDPELMTIERKDNPVSGLSRDNLIYIIYTSGSTGKPKGTMNTHQGVVNRLLWMEETYQLTSRDKVLQKTPFSFDVSGWEFWWPLMTGACLVVAQTEGHKDPSYLIKLIKEKQITILHFVPSMLQIFLEEADEESCSSLRKVFCSGEALTVALQEKFLSILKAELHNLYGPTEAAIDVTFWQCQVDSKLSSVPIGRPVANTQTYILDANLQPVPVGVPGELYLGGVQLARGYLNRPELTAERFIENPFSEDFSSPRLYKTGDLVRYLADGNIEYLGRIDNQVKIRGFRIELGEIETLLASHPEVLETVVIPKEETPGNKRLVAYLVIRPEITIKIEEIRQFLKAKLPNYMIPSAFVTLEALPLTPNGKVDRKILLESQEEISRSKEYVAPETEIEETLVKIWQEVLLLEKVGIHDNFFEIGGDSILSIKVVSRAKNAGLQIRSKQIFENQTIAELALVAKIKTETIAEQGIVTGIAPLTPIQKWFLDKNPKEAHHFNQSVILEIPGEIEAEIVEKSVQKLLEHHDALRLRFNRETLEDKQINEGLGVTNLLTIVDLSSTPKEYQGERIAEIATEFQGSLNLRNGPLMQVVLFNLGEADNNRLLIIIHHLVVDGVSWRILLSDLEEISQKLTAQEPAKLREKTTAFIKWAEELNKYAQTEEVEAELDYWLYKNWTKTGVIPLDCEEKEPENLVGDVVQVSRKLSVEATRKLLGEVNEAYNTQINDILLSALKIVLGEWTNSSSVIINLEGHGREELFEEVDLSRTVGWFTSLFPVLLETPEQIQIGEIIKSIKEQLREIPNRGMGYGILRCLSESPDIKEKIAAIPQGEISFNYLGQFDQVGEETGWKFAKESKGVNQSLKQNRDHILDINSLIIEGKLQIEWTYNKNLHSQETIEKLAKKISKDSRKYNRTLSTRRNFWVHTK</sequence>
<name>T2JEH8_CROWT</name>
<gene>
    <name evidence="7" type="ORF">CWATWH0401_3394</name>
</gene>
<dbReference type="PROSITE" id="PS00455">
    <property type="entry name" value="AMP_BINDING"/>
    <property type="match status" value="1"/>
</dbReference>
<evidence type="ECO:0000256" key="3">
    <source>
        <dbReference type="ARBA" id="ARBA00022450"/>
    </source>
</evidence>
<dbReference type="FunFam" id="3.40.50.12780:FF:000012">
    <property type="entry name" value="Non-ribosomal peptide synthetase"/>
    <property type="match status" value="1"/>
</dbReference>
<dbReference type="GO" id="GO:0017000">
    <property type="term" value="P:antibiotic biosynthetic process"/>
    <property type="evidence" value="ECO:0007669"/>
    <property type="project" value="UniProtKB-KW"/>
</dbReference>
<keyword evidence="3" id="KW-0596">Phosphopantetheine</keyword>
<dbReference type="CDD" id="cd19534">
    <property type="entry name" value="E_NRPS"/>
    <property type="match status" value="1"/>
</dbReference>
<reference evidence="7 8" key="2">
    <citation type="submission" date="2013-09" db="EMBL/GenBank/DDBJ databases">
        <title>Whole genome comparison of six Crocosphaera watsonii strains with differing phenotypes.</title>
        <authorList>
            <person name="Bench S.R."/>
            <person name="Heller P."/>
            <person name="Frank I."/>
            <person name="Arciniega M."/>
            <person name="Shilova I.N."/>
            <person name="Zehr J.P."/>
        </authorList>
    </citation>
    <scope>NUCLEOTIDE SEQUENCE [LARGE SCALE GENOMIC DNA]</scope>
    <source>
        <strain evidence="7 8">WH 0401</strain>
    </source>
</reference>
<comment type="caution">
    <text evidence="7">The sequence shown here is derived from an EMBL/GenBank/DDBJ whole genome shotgun (WGS) entry which is preliminary data.</text>
</comment>
<dbReference type="FunFam" id="3.40.50.980:FF:000002">
    <property type="entry name" value="Enterobactin synthetase component F"/>
    <property type="match status" value="1"/>
</dbReference>
<dbReference type="InterPro" id="IPR001242">
    <property type="entry name" value="Condensation_dom"/>
</dbReference>
<reference evidence="7 8" key="1">
    <citation type="submission" date="2013-01" db="EMBL/GenBank/DDBJ databases">
        <authorList>
            <person name="Bench S."/>
        </authorList>
    </citation>
    <scope>NUCLEOTIDE SEQUENCE [LARGE SCALE GENOMIC DNA]</scope>
    <source>
        <strain evidence="7 8">WH 0401</strain>
    </source>
</reference>
<dbReference type="InterPro" id="IPR010071">
    <property type="entry name" value="AA_adenyl_dom"/>
</dbReference>
<dbReference type="FunFam" id="3.30.300.30:FF:000010">
    <property type="entry name" value="Enterobactin synthetase component F"/>
    <property type="match status" value="1"/>
</dbReference>
<dbReference type="SUPFAM" id="SSF56801">
    <property type="entry name" value="Acetyl-CoA synthetase-like"/>
    <property type="match status" value="1"/>
</dbReference>
<dbReference type="Gene3D" id="1.10.1200.10">
    <property type="entry name" value="ACP-like"/>
    <property type="match status" value="1"/>
</dbReference>
<dbReference type="InterPro" id="IPR023213">
    <property type="entry name" value="CAT-like_dom_sf"/>
</dbReference>
<dbReference type="NCBIfam" id="TIGR01733">
    <property type="entry name" value="AA-adenyl-dom"/>
    <property type="match status" value="1"/>
</dbReference>
<dbReference type="GO" id="GO:0008610">
    <property type="term" value="P:lipid biosynthetic process"/>
    <property type="evidence" value="ECO:0007669"/>
    <property type="project" value="UniProtKB-ARBA"/>
</dbReference>
<dbReference type="PROSITE" id="PS00012">
    <property type="entry name" value="PHOSPHOPANTETHEINE"/>
    <property type="match status" value="1"/>
</dbReference>
<dbReference type="Pfam" id="PF00550">
    <property type="entry name" value="PP-binding"/>
    <property type="match status" value="1"/>
</dbReference>